<reference evidence="12 13" key="1">
    <citation type="submission" date="2006-02" db="EMBL/GenBank/DDBJ databases">
        <authorList>
            <person name="Waterbury J."/>
            <person name="Ferriera S."/>
            <person name="Johnson J."/>
            <person name="Kravitz S."/>
            <person name="Halpern A."/>
            <person name="Remington K."/>
            <person name="Beeson K."/>
            <person name="Tran B."/>
            <person name="Rogers Y.-H."/>
            <person name="Friedman R."/>
            <person name="Venter J.C."/>
        </authorList>
    </citation>
    <scope>NUCLEOTIDE SEQUENCE [LARGE SCALE GENOMIC DNA]</scope>
    <source>
        <strain evidence="12 13">Nb-231</strain>
    </source>
</reference>
<dbReference type="STRING" id="314278.NB231_05516"/>
<dbReference type="InterPro" id="IPR001992">
    <property type="entry name" value="T2SS_GspF/T4SS_PilC_CS"/>
</dbReference>
<evidence type="ECO:0000313" key="13">
    <source>
        <dbReference type="Proteomes" id="UP000003374"/>
    </source>
</evidence>
<dbReference type="EMBL" id="AAOF01000005">
    <property type="protein sequence ID" value="EAR21820.1"/>
    <property type="molecule type" value="Genomic_DNA"/>
</dbReference>
<evidence type="ECO:0000256" key="10">
    <source>
        <dbReference type="SAM" id="Phobius"/>
    </source>
</evidence>
<proteinExistence type="inferred from homology"/>
<dbReference type="RefSeq" id="WP_005000389.1">
    <property type="nucleotide sequence ID" value="NZ_CH672427.1"/>
</dbReference>
<evidence type="ECO:0000256" key="8">
    <source>
        <dbReference type="ARBA" id="ARBA00023136"/>
    </source>
</evidence>
<dbReference type="PRINTS" id="PR00812">
    <property type="entry name" value="BCTERIALGSPF"/>
</dbReference>
<dbReference type="eggNOG" id="COG1459">
    <property type="taxonomic scope" value="Bacteria"/>
</dbReference>
<dbReference type="FunFam" id="1.20.81.30:FF:000001">
    <property type="entry name" value="Type II secretion system protein F"/>
    <property type="match status" value="2"/>
</dbReference>
<feature type="transmembrane region" description="Helical" evidence="10">
    <location>
        <begin position="175"/>
        <end position="197"/>
    </location>
</feature>
<comment type="similarity">
    <text evidence="2 9">Belongs to the GSP F family.</text>
</comment>
<keyword evidence="8 10" id="KW-0472">Membrane</keyword>
<evidence type="ECO:0000313" key="12">
    <source>
        <dbReference type="EMBL" id="EAR21820.1"/>
    </source>
</evidence>
<feature type="transmembrane region" description="Helical" evidence="10">
    <location>
        <begin position="382"/>
        <end position="402"/>
    </location>
</feature>
<dbReference type="GO" id="GO:0015628">
    <property type="term" value="P:protein secretion by the type II secretion system"/>
    <property type="evidence" value="ECO:0007669"/>
    <property type="project" value="TreeGrafter"/>
</dbReference>
<dbReference type="Gene3D" id="1.20.81.30">
    <property type="entry name" value="Type II secretion system (T2SS), domain F"/>
    <property type="match status" value="2"/>
</dbReference>
<evidence type="ECO:0000256" key="1">
    <source>
        <dbReference type="ARBA" id="ARBA00004429"/>
    </source>
</evidence>
<dbReference type="GO" id="GO:0005886">
    <property type="term" value="C:plasma membrane"/>
    <property type="evidence" value="ECO:0007669"/>
    <property type="project" value="UniProtKB-SubCell"/>
</dbReference>
<dbReference type="PANTHER" id="PTHR30012">
    <property type="entry name" value="GENERAL SECRETION PATHWAY PROTEIN"/>
    <property type="match status" value="1"/>
</dbReference>
<dbReference type="InterPro" id="IPR003004">
    <property type="entry name" value="GspF/PilC"/>
</dbReference>
<gene>
    <name evidence="12" type="ORF">NB231_05516</name>
</gene>
<evidence type="ECO:0000256" key="9">
    <source>
        <dbReference type="RuleBase" id="RU003923"/>
    </source>
</evidence>
<evidence type="ECO:0000256" key="5">
    <source>
        <dbReference type="ARBA" id="ARBA00022519"/>
    </source>
</evidence>
<dbReference type="PROSITE" id="PS00874">
    <property type="entry name" value="T2SP_F"/>
    <property type="match status" value="1"/>
</dbReference>
<dbReference type="InterPro" id="IPR018076">
    <property type="entry name" value="T2SS_GspF_dom"/>
</dbReference>
<dbReference type="Proteomes" id="UP000003374">
    <property type="component" value="Unassembled WGS sequence"/>
</dbReference>
<protein>
    <submittedName>
        <fullName evidence="12">Type II secretion system protein F</fullName>
    </submittedName>
</protein>
<dbReference type="InterPro" id="IPR042094">
    <property type="entry name" value="T2SS_GspF_sf"/>
</dbReference>
<evidence type="ECO:0000256" key="6">
    <source>
        <dbReference type="ARBA" id="ARBA00022692"/>
    </source>
</evidence>
<dbReference type="AlphaFoldDB" id="A4BQH0"/>
<sequence>MAEKAIRLTSFTWEGVDRNGRKLTGSSRAENATKLRTNLRQQGIAAQKIRRKSTLLSLGQGPRKKKITPGDIAVLTRQLSTMLNSGVPLVQAFDIIGRGHENPSMQKLVLSIKEDVEAGIGLSDALRKHPLYFDELVCNLVAAGEQAGVLDTLLDKIATYKEKTESIKKKIKKALFYPTAVLVVAFIVTAILLIFVVPQFEELFRGFGADLPAFTVLVIQLSDAFQQYWWLILAGLGAATTAFAQAHKRSLRVAYAVDRVSLRIPIIGAILRKAALARFARTLSTMFAAGVPLVDALESVAGATGNRVYGQAVRAMREEVTAGQPLQWAASRTELFPHMMVQMIAIGEEAGSLDAMLAKVADFYEEEVDNAIDSLSSLLEPLIMAILGILVGGLVIAMYLPIFKLGAVV</sequence>
<feature type="domain" description="Type II secretion system protein GspF" evidence="11">
    <location>
        <begin position="76"/>
        <end position="198"/>
    </location>
</feature>
<evidence type="ECO:0000256" key="3">
    <source>
        <dbReference type="ARBA" id="ARBA00022448"/>
    </source>
</evidence>
<keyword evidence="6 9" id="KW-0812">Transmembrane</keyword>
<keyword evidence="3 9" id="KW-0813">Transport</keyword>
<evidence type="ECO:0000256" key="4">
    <source>
        <dbReference type="ARBA" id="ARBA00022475"/>
    </source>
</evidence>
<keyword evidence="13" id="KW-1185">Reference proteome</keyword>
<feature type="domain" description="Type II secretion system protein GspF" evidence="11">
    <location>
        <begin position="279"/>
        <end position="401"/>
    </location>
</feature>
<dbReference type="HOGENOM" id="CLU_035032_2_1_6"/>
<accession>A4BQH0</accession>
<comment type="caution">
    <text evidence="12">The sequence shown here is derived from an EMBL/GenBank/DDBJ whole genome shotgun (WGS) entry which is preliminary data.</text>
</comment>
<dbReference type="Pfam" id="PF00482">
    <property type="entry name" value="T2SSF"/>
    <property type="match status" value="2"/>
</dbReference>
<name>A4BQH0_9GAMM</name>
<dbReference type="PANTHER" id="PTHR30012:SF7">
    <property type="entry name" value="PROTEIN TRANSPORT PROTEIN HOFC HOMOLOG"/>
    <property type="match status" value="1"/>
</dbReference>
<keyword evidence="5" id="KW-0997">Cell inner membrane</keyword>
<dbReference type="OrthoDB" id="9805682at2"/>
<organism evidence="12 13">
    <name type="scientific">Nitrococcus mobilis Nb-231</name>
    <dbReference type="NCBI Taxonomy" id="314278"/>
    <lineage>
        <taxon>Bacteria</taxon>
        <taxon>Pseudomonadati</taxon>
        <taxon>Pseudomonadota</taxon>
        <taxon>Gammaproteobacteria</taxon>
        <taxon>Chromatiales</taxon>
        <taxon>Ectothiorhodospiraceae</taxon>
        <taxon>Nitrococcus</taxon>
    </lineage>
</organism>
<keyword evidence="4" id="KW-1003">Cell membrane</keyword>
<keyword evidence="7 10" id="KW-1133">Transmembrane helix</keyword>
<evidence type="ECO:0000256" key="2">
    <source>
        <dbReference type="ARBA" id="ARBA00005745"/>
    </source>
</evidence>
<comment type="subcellular location">
    <subcellularLocation>
        <location evidence="1 9">Cell inner membrane</location>
        <topology evidence="1 9">Multi-pass membrane protein</topology>
    </subcellularLocation>
</comment>
<evidence type="ECO:0000259" key="11">
    <source>
        <dbReference type="Pfam" id="PF00482"/>
    </source>
</evidence>
<evidence type="ECO:0000256" key="7">
    <source>
        <dbReference type="ARBA" id="ARBA00022989"/>
    </source>
</evidence>